<comment type="caution">
    <text evidence="2">The sequence shown here is derived from an EMBL/GenBank/DDBJ whole genome shotgun (WGS) entry which is preliminary data.</text>
</comment>
<evidence type="ECO:0008006" key="4">
    <source>
        <dbReference type="Google" id="ProtNLM"/>
    </source>
</evidence>
<dbReference type="Gene3D" id="3.30.700.10">
    <property type="entry name" value="Glycoprotein, Type 4 Pilin"/>
    <property type="match status" value="1"/>
</dbReference>
<dbReference type="InterPro" id="IPR012902">
    <property type="entry name" value="N_methyl_site"/>
</dbReference>
<evidence type="ECO:0000313" key="3">
    <source>
        <dbReference type="Proteomes" id="UP000094165"/>
    </source>
</evidence>
<dbReference type="Proteomes" id="UP000094165">
    <property type="component" value="Unassembled WGS sequence"/>
</dbReference>
<organism evidence="2 3">
    <name type="scientific">Vibrio genomosp. F6 str. FF-238</name>
    <dbReference type="NCBI Taxonomy" id="1191298"/>
    <lineage>
        <taxon>Bacteria</taxon>
        <taxon>Pseudomonadati</taxon>
        <taxon>Pseudomonadota</taxon>
        <taxon>Gammaproteobacteria</taxon>
        <taxon>Vibrionales</taxon>
        <taxon>Vibrionaceae</taxon>
        <taxon>Vibrio</taxon>
    </lineage>
</organism>
<dbReference type="NCBIfam" id="TIGR02532">
    <property type="entry name" value="IV_pilin_GFxxxE"/>
    <property type="match status" value="1"/>
</dbReference>
<keyword evidence="1" id="KW-0812">Transmembrane</keyword>
<keyword evidence="1" id="KW-0472">Membrane</keyword>
<keyword evidence="3" id="KW-1185">Reference proteome</keyword>
<dbReference type="RefSeq" id="WP_017052373.1">
    <property type="nucleotide sequence ID" value="NZ_AJYW02000071.1"/>
</dbReference>
<sequence length="167" mass="18544">MKTRGFTLIELVVVIVILGIIAVTALPRFLNIQTDARISTIRSMQSSMQYANEQVHAKALLGYVKVRDPSSSSTRLTFLDLNKDGIQQEHQGEWDLIYNYIDNTHIDDAIIIDGSFSTQEEGAANLYVGYDKSSSGDVKSGNCWVLYTQATAGNNELPEYQRETSGC</sequence>
<keyword evidence="1" id="KW-1133">Transmembrane helix</keyword>
<reference evidence="2 3" key="1">
    <citation type="journal article" date="2012" name="Science">
        <title>Ecological populations of bacteria act as socially cohesive units of antibiotic production and resistance.</title>
        <authorList>
            <person name="Cordero O.X."/>
            <person name="Wildschutte H."/>
            <person name="Kirkup B."/>
            <person name="Proehl S."/>
            <person name="Ngo L."/>
            <person name="Hussain F."/>
            <person name="Le Roux F."/>
            <person name="Mincer T."/>
            <person name="Polz M.F."/>
        </authorList>
    </citation>
    <scope>NUCLEOTIDE SEQUENCE [LARGE SCALE GENOMIC DNA]</scope>
    <source>
        <strain evidence="2 3">FF-238</strain>
    </source>
</reference>
<dbReference type="PROSITE" id="PS00409">
    <property type="entry name" value="PROKAR_NTER_METHYL"/>
    <property type="match status" value="1"/>
</dbReference>
<evidence type="ECO:0000256" key="1">
    <source>
        <dbReference type="SAM" id="Phobius"/>
    </source>
</evidence>
<dbReference type="EMBL" id="AJYW02000071">
    <property type="protein sequence ID" value="OEE77768.1"/>
    <property type="molecule type" value="Genomic_DNA"/>
</dbReference>
<dbReference type="AlphaFoldDB" id="A0A1E5D2M4"/>
<protein>
    <recommendedName>
        <fullName evidence="4">Prepilin-type N-terminal cleavage/methylation domain-containing protein</fullName>
    </recommendedName>
</protein>
<dbReference type="SUPFAM" id="SSF54523">
    <property type="entry name" value="Pili subunits"/>
    <property type="match status" value="1"/>
</dbReference>
<dbReference type="InterPro" id="IPR045584">
    <property type="entry name" value="Pilin-like"/>
</dbReference>
<evidence type="ECO:0000313" key="2">
    <source>
        <dbReference type="EMBL" id="OEE77768.1"/>
    </source>
</evidence>
<gene>
    <name evidence="2" type="ORF">A130_03800</name>
</gene>
<feature type="transmembrane region" description="Helical" evidence="1">
    <location>
        <begin position="6"/>
        <end position="30"/>
    </location>
</feature>
<dbReference type="Pfam" id="PF07963">
    <property type="entry name" value="N_methyl"/>
    <property type="match status" value="1"/>
</dbReference>
<proteinExistence type="predicted"/>
<name>A0A1E5D2M4_9VIBR</name>
<accession>A0A1E5D2M4</accession>